<feature type="transmembrane region" description="Helical" evidence="3">
    <location>
        <begin position="181"/>
        <end position="205"/>
    </location>
</feature>
<feature type="transmembrane region" description="Helical" evidence="3">
    <location>
        <begin position="249"/>
        <end position="269"/>
    </location>
</feature>
<evidence type="ECO:0000256" key="3">
    <source>
        <dbReference type="SAM" id="Phobius"/>
    </source>
</evidence>
<evidence type="ECO:0000313" key="4">
    <source>
        <dbReference type="EMBL" id="CAD8082625.1"/>
    </source>
</evidence>
<evidence type="ECO:0008006" key="6">
    <source>
        <dbReference type="Google" id="ProtNLM"/>
    </source>
</evidence>
<feature type="transmembrane region" description="Helical" evidence="3">
    <location>
        <begin position="40"/>
        <end position="58"/>
    </location>
</feature>
<dbReference type="PANTHER" id="PTHR31600:SF2">
    <property type="entry name" value="GAMETE ENRICHED GENE 10 PROTEIN-RELATED"/>
    <property type="match status" value="1"/>
</dbReference>
<feature type="transmembrane region" description="Helical" evidence="3">
    <location>
        <begin position="1354"/>
        <end position="1374"/>
    </location>
</feature>
<accession>A0A8S1N0I2</accession>
<comment type="caution">
    <text evidence="4">The sequence shown here is derived from an EMBL/GenBank/DDBJ whole genome shotgun (WGS) entry which is preliminary data.</text>
</comment>
<keyword evidence="3" id="KW-0472">Membrane</keyword>
<feature type="coiled-coil region" evidence="1">
    <location>
        <begin position="1433"/>
        <end position="1462"/>
    </location>
</feature>
<feature type="transmembrane region" description="Helical" evidence="3">
    <location>
        <begin position="141"/>
        <end position="161"/>
    </location>
</feature>
<feature type="transmembrane region" description="Helical" evidence="3">
    <location>
        <begin position="97"/>
        <end position="120"/>
    </location>
</feature>
<dbReference type="InterPro" id="IPR052994">
    <property type="entry name" value="Tiny_macrocysts_regulators"/>
</dbReference>
<dbReference type="PANTHER" id="PTHR31600">
    <property type="entry name" value="TINY MACROCYSTS PROTEIN B-RELATED"/>
    <property type="match status" value="1"/>
</dbReference>
<protein>
    <recommendedName>
        <fullName evidence="6">Transmembrane protein</fullName>
    </recommendedName>
</protein>
<feature type="transmembrane region" description="Helical" evidence="3">
    <location>
        <begin position="1152"/>
        <end position="1174"/>
    </location>
</feature>
<feature type="transmembrane region" description="Helical" evidence="3">
    <location>
        <begin position="1465"/>
        <end position="1486"/>
    </location>
</feature>
<gene>
    <name evidence="4" type="ORF">PPRIM_AZ9-3.1.T0680049</name>
</gene>
<dbReference type="EMBL" id="CAJJDM010000071">
    <property type="protein sequence ID" value="CAD8082625.1"/>
    <property type="molecule type" value="Genomic_DNA"/>
</dbReference>
<name>A0A8S1N0I2_PARPR</name>
<feature type="region of interest" description="Disordered" evidence="2">
    <location>
        <begin position="478"/>
        <end position="512"/>
    </location>
</feature>
<keyword evidence="1" id="KW-0175">Coiled coil</keyword>
<sequence length="1752" mass="205497">MKKEKKKQKLKSSLDERFIEFYIQVRVLCEHYLVKFNSTIINFVLIFSTIQELSFLLLNYQEGYFERGINFFTFIREISLASRIKLSSNNEFKDFSYLIPLCITLLYQIVLIYLFIIYLGKNKKQYRLSEFLKTQNRLIQILLKILSYYHSLLYYILIIPMMEFTLESLFHNAQSSSINMIHLSFSIITLIFVIANFLIQLFCNLESISITPLNLQLLQATFSNYWKSLLNLIIIVIDQMESTNLTKFYLIFSITLIKQSSNFWALIWSYPNLHHRQKVEIQFNFFQITIAIILFINQVSEQKQDTYDVLLILLISPILNEMIYNYEIKQHESLMITNSSKITADMLQYKIGNIIYEYGNLQSNYLQETKKITYIHYIKQTHLDECEDSKCLCRRQIISFEDVINLFLKDQVKNFDILISRTKDDSARQSYFLHYLSLINYLGLNTKAFQQSNFLAQLDSEQIQFSSSATHGVNYQFNHQQSDRKEQNNSSDGKSHSIQKSKSGGDKSGQSTTHIRLNNMGFIARQKLNLIQEQIKQSMSMGFSKQSAQVSENLEHAVKLFLQSEDNNKRLRKKVVKMINRKREFFNNLNQLSNELNIFEAGKKLLIQMNTLEDQLYKLYDQFPSQKMQALNTFYQSEIMNNYFSAYKLATIASISDEKLLKMQSQTNFDLFSNKIDYLIIGFDQQSHKLSIRSGSNMIHQFFGLSQDSFKMISLINSILPQGFEIVHEKLVANFLQHGVSKYFRQINLNFCQYQQRFIKTVDFFYDINFMNLDDLTFACFLQNVETQSVYLFSLSNHKVSGISKNFINKLGYSNKLNKELAQAFQKVPLSKVFPKISLILEANITKASDVNQDIIDVTQISEYSMLMYVPIALLLENNSKINWENQDHLTNYQVDCILHIRNFKTELSYIIIEIKEIKKQSRTENTTPEPQMTLGYNSNQEFESFNAYEIDQEDIEYAVNMPKAIELYGLEDQTANLENLDNLDQFDYNINKLRVNDKSLNQSYQQPYQNQSMMSPKDSGLRLIENKNPDFNVTQIKSKQFGNKQQFFKSVEQIEQEEQSSSFQQSSEIKKQQMIENQVDKLQYDDIDQELQENIRMQMQMDSKEQRIVHIDDIGSQVSSIAGLKKSKYSKKYDLIEKLINSTKFSKKFKIMLVFQTLMFSLFLVYSGVMLYYSNDDLNRFLEELDLIQIKSNIIGPVNKYIVSQNSLTTYAVLLLLYPNITLQSQIGKMQYSIKDINYTYFELKDSFTKQLSNPYLNPFFEDKYFNIMVGKYPNTSNYSISARESMYLYLEACYNFVNIDYLNIINLDITQGFLVFLYANYQTFVEQLQLLNEEMVNYSIIRSGTVSEKWNYLLIPIIVVCFFLLFIGFTFYKAYLNQYDNFLQLFNFIDVVWLQRDIDRYRGIASLLIKDSDVLFKYQFDIDIKEKFLAAEDIRKEKIAQNQKNNKQKQKGQIANLNQKMSILPSLSTFTFIFGICFIFCFITNSLGRNYFQKYPDTTTFFNSLSDLCIAVSGVFSMREVTYYQKFPLGTIFYFLPDKNATFFVQNFFDQIDIINNFLSLIVQMDRSKYITSDDFISEMDLMMSTDVCQFLPANKIEMAQNHCDAVYQGVLRKGFQAAGTTIRNDLLNEYNQTNGFVLKVYTPQEELEAGLILYDTISVLKQQFQSQLKNSTDELIQQILVNSQLTFLDNKFNIHNTDGVDHSFDFHKDIVIFQMGIQSHETIFIVATTIIIVFRQSIRQDYQINGCEG</sequence>
<reference evidence="4" key="1">
    <citation type="submission" date="2021-01" db="EMBL/GenBank/DDBJ databases">
        <authorList>
            <consortium name="Genoscope - CEA"/>
            <person name="William W."/>
        </authorList>
    </citation>
    <scope>NUCLEOTIDE SEQUENCE</scope>
</reference>
<organism evidence="4 5">
    <name type="scientific">Paramecium primaurelia</name>
    <dbReference type="NCBI Taxonomy" id="5886"/>
    <lineage>
        <taxon>Eukaryota</taxon>
        <taxon>Sar</taxon>
        <taxon>Alveolata</taxon>
        <taxon>Ciliophora</taxon>
        <taxon>Intramacronucleata</taxon>
        <taxon>Oligohymenophorea</taxon>
        <taxon>Peniculida</taxon>
        <taxon>Parameciidae</taxon>
        <taxon>Paramecium</taxon>
    </lineage>
</organism>
<proteinExistence type="predicted"/>
<dbReference type="Proteomes" id="UP000688137">
    <property type="component" value="Unassembled WGS sequence"/>
</dbReference>
<evidence type="ECO:0000256" key="2">
    <source>
        <dbReference type="SAM" id="MobiDB-lite"/>
    </source>
</evidence>
<feature type="compositionally biased region" description="Polar residues" evidence="2">
    <location>
        <begin position="488"/>
        <end position="498"/>
    </location>
</feature>
<keyword evidence="5" id="KW-1185">Reference proteome</keyword>
<dbReference type="OMA" id="KINWENQ"/>
<evidence type="ECO:0000313" key="5">
    <source>
        <dbReference type="Proteomes" id="UP000688137"/>
    </source>
</evidence>
<keyword evidence="3" id="KW-1133">Transmembrane helix</keyword>
<evidence type="ECO:0000256" key="1">
    <source>
        <dbReference type="SAM" id="Coils"/>
    </source>
</evidence>
<keyword evidence="3" id="KW-0812">Transmembrane</keyword>